<feature type="domain" description="DJ-1/PfpI" evidence="4">
    <location>
        <begin position="24"/>
        <end position="221"/>
    </location>
</feature>
<dbReference type="GO" id="GO:0019172">
    <property type="term" value="F:glyoxalase III activity"/>
    <property type="evidence" value="ECO:0007669"/>
    <property type="project" value="TreeGrafter"/>
</dbReference>
<keyword evidence="2" id="KW-0456">Lyase</keyword>
<accession>A0A1H1XT28</accession>
<dbReference type="PANTHER" id="PTHR48094">
    <property type="entry name" value="PROTEIN/NUCLEIC ACID DEGLYCASE DJ-1-RELATED"/>
    <property type="match status" value="1"/>
</dbReference>
<dbReference type="RefSeq" id="WP_090208032.1">
    <property type="nucleotide sequence ID" value="NZ_LT629777.1"/>
</dbReference>
<dbReference type="Proteomes" id="UP000199524">
    <property type="component" value="Chromosome I"/>
</dbReference>
<dbReference type="EMBL" id="LT629777">
    <property type="protein sequence ID" value="SDT12370.1"/>
    <property type="molecule type" value="Genomic_DNA"/>
</dbReference>
<dbReference type="AlphaFoldDB" id="A0A1H1XT28"/>
<keyword evidence="6" id="KW-1185">Reference proteome</keyword>
<dbReference type="Pfam" id="PF01965">
    <property type="entry name" value="DJ-1_PfpI"/>
    <property type="match status" value="1"/>
</dbReference>
<comment type="similarity">
    <text evidence="3">Belongs to the peptidase C56 family. HSP31-like subfamily.</text>
</comment>
<dbReference type="Gene3D" id="3.40.50.880">
    <property type="match status" value="1"/>
</dbReference>
<dbReference type="GO" id="GO:0008233">
    <property type="term" value="F:peptidase activity"/>
    <property type="evidence" value="ECO:0007669"/>
    <property type="project" value="UniProtKB-KW"/>
</dbReference>
<dbReference type="PANTHER" id="PTHR48094:SF11">
    <property type="entry name" value="GLUTATHIONE-INDEPENDENT GLYOXALASE HSP31-RELATED"/>
    <property type="match status" value="1"/>
</dbReference>
<gene>
    <name evidence="5" type="ORF">SAMN05216598_4057</name>
</gene>
<keyword evidence="1" id="KW-0346">Stress response</keyword>
<dbReference type="CDD" id="cd03141">
    <property type="entry name" value="GATase1_Hsp31_like"/>
    <property type="match status" value="1"/>
</dbReference>
<proteinExistence type="inferred from homology"/>
<evidence type="ECO:0000313" key="5">
    <source>
        <dbReference type="EMBL" id="SDT12370.1"/>
    </source>
</evidence>
<evidence type="ECO:0000256" key="3">
    <source>
        <dbReference type="ARBA" id="ARBA00038493"/>
    </source>
</evidence>
<evidence type="ECO:0000256" key="2">
    <source>
        <dbReference type="ARBA" id="ARBA00023239"/>
    </source>
</evidence>
<evidence type="ECO:0000313" key="6">
    <source>
        <dbReference type="Proteomes" id="UP000199524"/>
    </source>
</evidence>
<reference evidence="6" key="1">
    <citation type="submission" date="2016-10" db="EMBL/GenBank/DDBJ databases">
        <authorList>
            <person name="Varghese N."/>
            <person name="Submissions S."/>
        </authorList>
    </citation>
    <scope>NUCLEOTIDE SEQUENCE [LARGE SCALE GENOMIC DNA]</scope>
    <source>
        <strain evidence="6">ATCC 23835</strain>
    </source>
</reference>
<sequence length="225" mass="24229">MKVLMVLTSHDQLGNTGAKTGFWLEEFAAPYYVFKDAGVEVVLVSPAGGQPPLDPKSDLPDFQTEQTHRFKADPAAQQALANTVKLDTVRAQDFDSVFYPGGHGPLWDLAESSHSISLIEAFERAGKPIGFVCHAPGVLRHVKAADGSPLIKGRRVTGFTNSEEAAVELTDVVPFLIEDEFQKLGGLYEKGPDWGPFVIEDGKLVTGQNPASSEGVAKALLGQLR</sequence>
<keyword evidence="5" id="KW-0645">Protease</keyword>
<dbReference type="GO" id="GO:0006508">
    <property type="term" value="P:proteolysis"/>
    <property type="evidence" value="ECO:0007669"/>
    <property type="project" value="UniProtKB-KW"/>
</dbReference>
<keyword evidence="5" id="KW-0378">Hydrolase</keyword>
<protein>
    <submittedName>
        <fullName evidence="5">Putative intracellular protease/amidase</fullName>
    </submittedName>
</protein>
<name>A0A1H1XT28_9PSED</name>
<dbReference type="GeneID" id="300208971"/>
<dbReference type="InterPro" id="IPR002818">
    <property type="entry name" value="DJ-1/PfpI"/>
</dbReference>
<dbReference type="InterPro" id="IPR050325">
    <property type="entry name" value="Prot/Nucl_acid_deglycase"/>
</dbReference>
<evidence type="ECO:0000256" key="1">
    <source>
        <dbReference type="ARBA" id="ARBA00023016"/>
    </source>
</evidence>
<dbReference type="GO" id="GO:0005737">
    <property type="term" value="C:cytoplasm"/>
    <property type="evidence" value="ECO:0007669"/>
    <property type="project" value="TreeGrafter"/>
</dbReference>
<dbReference type="SUPFAM" id="SSF52317">
    <property type="entry name" value="Class I glutamine amidotransferase-like"/>
    <property type="match status" value="1"/>
</dbReference>
<evidence type="ECO:0000259" key="4">
    <source>
        <dbReference type="Pfam" id="PF01965"/>
    </source>
</evidence>
<dbReference type="InterPro" id="IPR029062">
    <property type="entry name" value="Class_I_gatase-like"/>
</dbReference>
<organism evidence="5 6">
    <name type="scientific">Pseudomonas asplenii</name>
    <dbReference type="NCBI Taxonomy" id="53407"/>
    <lineage>
        <taxon>Bacteria</taxon>
        <taxon>Pseudomonadati</taxon>
        <taxon>Pseudomonadota</taxon>
        <taxon>Gammaproteobacteria</taxon>
        <taxon>Pseudomonadales</taxon>
        <taxon>Pseudomonadaceae</taxon>
        <taxon>Pseudomonas</taxon>
    </lineage>
</organism>
<dbReference type="GO" id="GO:0019243">
    <property type="term" value="P:methylglyoxal catabolic process to D-lactate via S-lactoyl-glutathione"/>
    <property type="evidence" value="ECO:0007669"/>
    <property type="project" value="TreeGrafter"/>
</dbReference>